<keyword evidence="1" id="KW-0378">Hydrolase</keyword>
<dbReference type="EMBL" id="CM001062">
    <property type="protein sequence ID" value="EFZ06078.1"/>
    <property type="molecule type" value="Genomic_DNA"/>
</dbReference>
<evidence type="ECO:0000313" key="1">
    <source>
        <dbReference type="EMBL" id="EFZ06078.1"/>
    </source>
</evidence>
<dbReference type="Proteomes" id="UP000003971">
    <property type="component" value="Chromosome"/>
</dbReference>
<name>A0AAJ8WVB7_SALET</name>
<reference evidence="1 2" key="1">
    <citation type="journal article" date="2011" name="J. Bacteriol.">
        <title>Genome sequences of Salmonella enterica serovar typhimurium, Choleraesuis, Dublin, and Gallinarum strains of well- defined virulence in food-producing animals.</title>
        <authorList>
            <person name="Richardson E.J."/>
            <person name="Limaye B."/>
            <person name="Inamdar H."/>
            <person name="Datta A."/>
            <person name="Manjari K.S."/>
            <person name="Pullinger G.D."/>
            <person name="Thomson N.R."/>
            <person name="Joshi R.R."/>
            <person name="Watson M."/>
            <person name="Stevens M.P."/>
        </authorList>
    </citation>
    <scope>NUCLEOTIDE SEQUENCE [LARGE SCALE GENOMIC DNA]</scope>
    <source>
        <strain evidence="1">A50</strain>
    </source>
</reference>
<protein>
    <submittedName>
        <fullName evidence="1">Alpha/beta fold family hydrolase</fullName>
    </submittedName>
</protein>
<evidence type="ECO:0000313" key="2">
    <source>
        <dbReference type="Proteomes" id="UP000003971"/>
    </source>
</evidence>
<accession>A0AAJ8WVB7</accession>
<organism evidence="1 2">
    <name type="scientific">Salmonella enterica subsp. enterica serovar Choleraesuis str. SCSA50</name>
    <dbReference type="NCBI Taxonomy" id="904139"/>
    <lineage>
        <taxon>Bacteria</taxon>
        <taxon>Pseudomonadati</taxon>
        <taxon>Pseudomonadota</taxon>
        <taxon>Gammaproteobacteria</taxon>
        <taxon>Enterobacterales</taxon>
        <taxon>Enterobacteriaceae</taxon>
        <taxon>Salmonella</taxon>
    </lineage>
</organism>
<dbReference type="GO" id="GO:0016787">
    <property type="term" value="F:hydrolase activity"/>
    <property type="evidence" value="ECO:0007669"/>
    <property type="project" value="UniProtKB-KW"/>
</dbReference>
<dbReference type="AlphaFoldDB" id="A0AAJ8WVB7"/>
<sequence>MVRKLNGIQRPNIRAKTAHGKFGGAVARMSENNMGLDSEDILHFFT</sequence>
<gene>
    <name evidence="1" type="ORF">SCA50_1567</name>
</gene>
<proteinExistence type="predicted"/>